<evidence type="ECO:0000256" key="1">
    <source>
        <dbReference type="SAM" id="MobiDB-lite"/>
    </source>
</evidence>
<organism evidence="2 3">
    <name type="scientific">Tritrichomonas musculus</name>
    <dbReference type="NCBI Taxonomy" id="1915356"/>
    <lineage>
        <taxon>Eukaryota</taxon>
        <taxon>Metamonada</taxon>
        <taxon>Parabasalia</taxon>
        <taxon>Tritrichomonadida</taxon>
        <taxon>Tritrichomonadidae</taxon>
        <taxon>Tritrichomonas</taxon>
    </lineage>
</organism>
<feature type="compositionally biased region" description="Basic residues" evidence="1">
    <location>
        <begin position="1"/>
        <end position="10"/>
    </location>
</feature>
<protein>
    <recommendedName>
        <fullName evidence="4">DNA methyltransferase</fullName>
    </recommendedName>
</protein>
<proteinExistence type="predicted"/>
<evidence type="ECO:0000313" key="3">
    <source>
        <dbReference type="Proteomes" id="UP001470230"/>
    </source>
</evidence>
<dbReference type="Proteomes" id="UP001470230">
    <property type="component" value="Unassembled WGS sequence"/>
</dbReference>
<dbReference type="EMBL" id="JAPFFF010000061">
    <property type="protein sequence ID" value="KAK8837164.1"/>
    <property type="molecule type" value="Genomic_DNA"/>
</dbReference>
<evidence type="ECO:0008006" key="4">
    <source>
        <dbReference type="Google" id="ProtNLM"/>
    </source>
</evidence>
<comment type="caution">
    <text evidence="2">The sequence shown here is derived from an EMBL/GenBank/DDBJ whole genome shotgun (WGS) entry which is preliminary data.</text>
</comment>
<feature type="region of interest" description="Disordered" evidence="1">
    <location>
        <begin position="1"/>
        <end position="23"/>
    </location>
</feature>
<keyword evidence="3" id="KW-1185">Reference proteome</keyword>
<evidence type="ECO:0000313" key="2">
    <source>
        <dbReference type="EMBL" id="KAK8837164.1"/>
    </source>
</evidence>
<gene>
    <name evidence="2" type="ORF">M9Y10_036893</name>
</gene>
<dbReference type="SUPFAM" id="SSF53335">
    <property type="entry name" value="S-adenosyl-L-methionine-dependent methyltransferases"/>
    <property type="match status" value="1"/>
</dbReference>
<dbReference type="InterPro" id="IPR029063">
    <property type="entry name" value="SAM-dependent_MTases_sf"/>
</dbReference>
<sequence length="309" mass="36560">MSTRTKRTNKKQTVSETVEKVEPQNVGENIEKVESEKQTKKKIVREPIRKNPPLPFQNNKSKGKHKFLKLIESIKDSENKTFIDLFGGSFFLSYLVHQVHPKSKIICNDFENYKERLDKIPETNKLIELIRPLINENYNKILSTETKKKIDELLNNYKGYIDLYTLSNCLLFAPHISKDLEDLNKRPYCNRIPKENYDENIEKYLEGIELVSKDWKELYDEYKEKDNIVFIIDPPIVSVDKNWTYSNNLDLIEILNESEYLLFTTISSGITEIINFFKQKGIPLTKCEILPYRMKKFSTIEEIILYHFK</sequence>
<accession>A0ABR2GT98</accession>
<name>A0ABR2GT98_9EUKA</name>
<reference evidence="2 3" key="1">
    <citation type="submission" date="2024-04" db="EMBL/GenBank/DDBJ databases">
        <title>Tritrichomonas musculus Genome.</title>
        <authorList>
            <person name="Alves-Ferreira E."/>
            <person name="Grigg M."/>
            <person name="Lorenzi H."/>
            <person name="Galac M."/>
        </authorList>
    </citation>
    <scope>NUCLEOTIDE SEQUENCE [LARGE SCALE GENOMIC DNA]</scope>
    <source>
        <strain evidence="2 3">EAF2021</strain>
    </source>
</reference>